<feature type="compositionally biased region" description="Low complexity" evidence="1">
    <location>
        <begin position="224"/>
        <end position="235"/>
    </location>
</feature>
<reference evidence="2 3" key="1">
    <citation type="submission" date="2018-02" db="EMBL/GenBank/DDBJ databases">
        <title>Genome sequence of the basidiomycete white-rot fungus Phlebia centrifuga.</title>
        <authorList>
            <person name="Granchi Z."/>
            <person name="Peng M."/>
            <person name="de Vries R.P."/>
            <person name="Hilden K."/>
            <person name="Makela M.R."/>
            <person name="Grigoriev I."/>
            <person name="Riley R."/>
        </authorList>
    </citation>
    <scope>NUCLEOTIDE SEQUENCE [LARGE SCALE GENOMIC DNA]</scope>
    <source>
        <strain evidence="2 3">FBCC195</strain>
    </source>
</reference>
<name>A0A2R6P5I2_9APHY</name>
<organism evidence="2 3">
    <name type="scientific">Hermanssonia centrifuga</name>
    <dbReference type="NCBI Taxonomy" id="98765"/>
    <lineage>
        <taxon>Eukaryota</taxon>
        <taxon>Fungi</taxon>
        <taxon>Dikarya</taxon>
        <taxon>Basidiomycota</taxon>
        <taxon>Agaricomycotina</taxon>
        <taxon>Agaricomycetes</taxon>
        <taxon>Polyporales</taxon>
        <taxon>Meruliaceae</taxon>
        <taxon>Hermanssonia</taxon>
    </lineage>
</organism>
<sequence>MADPISIVISAASGTVKAAIGGFQALDKLSPEHRIKAGDLYLQQTADLKLKHIDMLTVDALEEHRHSLTEVEQIRMQYDVVRRKGSKFTYFREMKLSRKFEKKCAQVYGATIAWTTNCVNDHIERSLKVRKEVPACNPSVGESDEDMDKPYKGCHVRVNFSDMPDRTVDVYANGEKGVHVSGKNVEWQACTYSCKHGTMLESFPEAPSTEANEIGADYVPQRGPSPSLSRRPSPLASGAKASSNYDDPGRNPLAGVNSPSEPGSSEPIAEGSGGFVMHMNQCA</sequence>
<dbReference type="AlphaFoldDB" id="A0A2R6P5I2"/>
<accession>A0A2R6P5I2</accession>
<keyword evidence="3" id="KW-1185">Reference proteome</keyword>
<evidence type="ECO:0000313" key="3">
    <source>
        <dbReference type="Proteomes" id="UP000186601"/>
    </source>
</evidence>
<gene>
    <name evidence="2" type="ORF">PHLCEN_2v5360</name>
</gene>
<evidence type="ECO:0000313" key="2">
    <source>
        <dbReference type="EMBL" id="PSR85713.1"/>
    </source>
</evidence>
<comment type="caution">
    <text evidence="2">The sequence shown here is derived from an EMBL/GenBank/DDBJ whole genome shotgun (WGS) entry which is preliminary data.</text>
</comment>
<evidence type="ECO:0000256" key="1">
    <source>
        <dbReference type="SAM" id="MobiDB-lite"/>
    </source>
</evidence>
<feature type="non-terminal residue" evidence="2">
    <location>
        <position position="283"/>
    </location>
</feature>
<protein>
    <submittedName>
        <fullName evidence="2">Uncharacterized protein</fullName>
    </submittedName>
</protein>
<dbReference type="Proteomes" id="UP000186601">
    <property type="component" value="Unassembled WGS sequence"/>
</dbReference>
<dbReference type="EMBL" id="MLYV02000527">
    <property type="protein sequence ID" value="PSR85713.1"/>
    <property type="molecule type" value="Genomic_DNA"/>
</dbReference>
<proteinExistence type="predicted"/>
<feature type="region of interest" description="Disordered" evidence="1">
    <location>
        <begin position="216"/>
        <end position="283"/>
    </location>
</feature>